<dbReference type="EC" id="4.2.1.70" evidence="6"/>
<comment type="function">
    <text evidence="6">Catalyzes the reversible cleavage of pseudouridine 5'-phosphate (PsiMP) to ribose 5-phosphate and uracil. Functions biologically in the cleavage direction, as part of a pseudouridine degradation pathway.</text>
</comment>
<dbReference type="EMBL" id="JADKPN010000006">
    <property type="protein sequence ID" value="MBF4763898.1"/>
    <property type="molecule type" value="Genomic_DNA"/>
</dbReference>
<comment type="caution">
    <text evidence="7">The sequence shown here is derived from an EMBL/GenBank/DDBJ whole genome shotgun (WGS) entry which is preliminary data.</text>
</comment>
<keyword evidence="4 6" id="KW-0456">Lyase</keyword>
<keyword evidence="3 6" id="KW-0464">Manganese</keyword>
<gene>
    <name evidence="6" type="primary">psuG</name>
    <name evidence="7" type="ORF">ISU07_12245</name>
</gene>
<comment type="catalytic activity">
    <reaction evidence="6">
        <text>D-ribose 5-phosphate + uracil = psi-UMP + H2O</text>
        <dbReference type="Rhea" id="RHEA:18337"/>
        <dbReference type="ChEBI" id="CHEBI:15377"/>
        <dbReference type="ChEBI" id="CHEBI:17568"/>
        <dbReference type="ChEBI" id="CHEBI:58380"/>
        <dbReference type="ChEBI" id="CHEBI:78346"/>
        <dbReference type="EC" id="4.2.1.70"/>
    </reaction>
</comment>
<feature type="binding site" evidence="6">
    <location>
        <position position="136"/>
    </location>
    <ligand>
        <name>Mn(2+)</name>
        <dbReference type="ChEBI" id="CHEBI:29035"/>
    </ligand>
</feature>
<protein>
    <recommendedName>
        <fullName evidence="6">Pseudouridine-5'-phosphate glycosidase</fullName>
        <shortName evidence="6">PsiMP glycosidase</shortName>
        <ecNumber evidence="6">4.2.1.70</ecNumber>
    </recommendedName>
</protein>
<dbReference type="GO" id="GO:0016798">
    <property type="term" value="F:hydrolase activity, acting on glycosyl bonds"/>
    <property type="evidence" value="ECO:0007669"/>
    <property type="project" value="UniProtKB-KW"/>
</dbReference>
<dbReference type="SUPFAM" id="SSF110581">
    <property type="entry name" value="Indigoidine synthase A-like"/>
    <property type="match status" value="1"/>
</dbReference>
<comment type="subunit">
    <text evidence="6">Homotrimer.</text>
</comment>
<dbReference type="AlphaFoldDB" id="A0A930VFC0"/>
<feature type="binding site" evidence="6">
    <location>
        <begin position="138"/>
        <end position="140"/>
    </location>
    <ligand>
        <name>substrate</name>
    </ligand>
</feature>
<name>A0A930VFC0_9ACTN</name>
<keyword evidence="1 6" id="KW-0479">Metal-binding</keyword>
<dbReference type="Proteomes" id="UP000640489">
    <property type="component" value="Unassembled WGS sequence"/>
</dbReference>
<evidence type="ECO:0000256" key="6">
    <source>
        <dbReference type="HAMAP-Rule" id="MF_01876"/>
    </source>
</evidence>
<dbReference type="Gene3D" id="3.40.1790.10">
    <property type="entry name" value="Indigoidine synthase domain"/>
    <property type="match status" value="1"/>
</dbReference>
<dbReference type="PANTHER" id="PTHR42909">
    <property type="entry name" value="ZGC:136858"/>
    <property type="match status" value="1"/>
</dbReference>
<dbReference type="GO" id="GO:0004730">
    <property type="term" value="F:pseudouridylate synthase activity"/>
    <property type="evidence" value="ECO:0007669"/>
    <property type="project" value="UniProtKB-UniRule"/>
</dbReference>
<sequence>MTLLVSTHVRDALRDGAPVVALESTIFTHGLPRPRNVEVALAAEDALRAAGVVPATIGVLAGVPTVGLTADQVRELGGDDDGVKVSLRDLPVVAAQGRSGGTTVAGTAFLAHRAGIAVFATGGLGGVHRGAAETFDESADLPVLARTPITMVSAGVKSILDVGASLERLETLSITIVGYRTTRFPGFYLADSGFALDYAVDSPEEAAALTRARDALGVPGAVLVANPVPAEHQLDPAEHDRVLREALASMDAAGIGGHDATPYLLDQVQRATGGRSLDVNVAVYENNVALAGAIATALAGGDG</sequence>
<proteinExistence type="inferred from homology"/>
<organism evidence="7 8">
    <name type="scientific">Nocardioides islandensis</name>
    <dbReference type="NCBI Taxonomy" id="433663"/>
    <lineage>
        <taxon>Bacteria</taxon>
        <taxon>Bacillati</taxon>
        <taxon>Actinomycetota</taxon>
        <taxon>Actinomycetes</taxon>
        <taxon>Propionibacteriales</taxon>
        <taxon>Nocardioidaceae</taxon>
        <taxon>Nocardioides</taxon>
    </lineage>
</organism>
<keyword evidence="5 6" id="KW-0326">Glycosidase</keyword>
<feature type="active site" description="Nucleophile" evidence="6">
    <location>
        <position position="157"/>
    </location>
</feature>
<evidence type="ECO:0000313" key="8">
    <source>
        <dbReference type="Proteomes" id="UP000640489"/>
    </source>
</evidence>
<accession>A0A930VFC0</accession>
<dbReference type="GO" id="GO:0005737">
    <property type="term" value="C:cytoplasm"/>
    <property type="evidence" value="ECO:0007669"/>
    <property type="project" value="TreeGrafter"/>
</dbReference>
<comment type="cofactor">
    <cofactor evidence="6">
        <name>Mn(2+)</name>
        <dbReference type="ChEBI" id="CHEBI:29035"/>
    </cofactor>
    <text evidence="6">Binds 1 Mn(2+) ion per subunit.</text>
</comment>
<evidence type="ECO:0000256" key="5">
    <source>
        <dbReference type="ARBA" id="ARBA00023295"/>
    </source>
</evidence>
<feature type="binding site" evidence="6">
    <location>
        <position position="84"/>
    </location>
    <ligand>
        <name>substrate</name>
    </ligand>
</feature>
<dbReference type="RefSeq" id="WP_194707074.1">
    <property type="nucleotide sequence ID" value="NZ_JADKPN010000006.1"/>
</dbReference>
<reference evidence="7" key="1">
    <citation type="submission" date="2020-11" db="EMBL/GenBank/DDBJ databases">
        <title>Nocardioides sp. nov., isolated from Soil of Cynanchum wilfordii Hemsley rhizosphere.</title>
        <authorList>
            <person name="Lee J.-S."/>
            <person name="Suh M.K."/>
            <person name="Kim J.-S."/>
        </authorList>
    </citation>
    <scope>NUCLEOTIDE SEQUENCE</scope>
    <source>
        <strain evidence="7">KCTC 19275</strain>
    </source>
</reference>
<dbReference type="HAMAP" id="MF_01876">
    <property type="entry name" value="PsiMP_glycosidase"/>
    <property type="match status" value="1"/>
</dbReference>
<dbReference type="InterPro" id="IPR007342">
    <property type="entry name" value="PsuG"/>
</dbReference>
<dbReference type="InterPro" id="IPR022830">
    <property type="entry name" value="Indigdn_synthA-like"/>
</dbReference>
<keyword evidence="2 6" id="KW-0378">Hydrolase</keyword>
<dbReference type="PANTHER" id="PTHR42909:SF1">
    <property type="entry name" value="CARBOHYDRATE KINASE PFKB DOMAIN-CONTAINING PROTEIN"/>
    <property type="match status" value="1"/>
</dbReference>
<evidence type="ECO:0000256" key="2">
    <source>
        <dbReference type="ARBA" id="ARBA00022801"/>
    </source>
</evidence>
<evidence type="ECO:0000256" key="4">
    <source>
        <dbReference type="ARBA" id="ARBA00023239"/>
    </source>
</evidence>
<dbReference type="GO" id="GO:0046113">
    <property type="term" value="P:nucleobase catabolic process"/>
    <property type="evidence" value="ECO:0007669"/>
    <property type="project" value="UniProtKB-UniRule"/>
</dbReference>
<evidence type="ECO:0000256" key="3">
    <source>
        <dbReference type="ARBA" id="ARBA00023211"/>
    </source>
</evidence>
<evidence type="ECO:0000256" key="1">
    <source>
        <dbReference type="ARBA" id="ARBA00022723"/>
    </source>
</evidence>
<comment type="similarity">
    <text evidence="6">Belongs to the pseudouridine-5'-phosphate glycosidase family.</text>
</comment>
<keyword evidence="8" id="KW-1185">Reference proteome</keyword>
<feature type="binding site" evidence="6">
    <location>
        <position position="104"/>
    </location>
    <ligand>
        <name>substrate</name>
    </ligand>
</feature>
<dbReference type="Pfam" id="PF04227">
    <property type="entry name" value="Indigoidine_A"/>
    <property type="match status" value="1"/>
</dbReference>
<dbReference type="GO" id="GO:0046872">
    <property type="term" value="F:metal ion binding"/>
    <property type="evidence" value="ECO:0007669"/>
    <property type="project" value="UniProtKB-KW"/>
</dbReference>
<evidence type="ECO:0000313" key="7">
    <source>
        <dbReference type="EMBL" id="MBF4763898.1"/>
    </source>
</evidence>
<feature type="active site" description="Proton donor" evidence="6">
    <location>
        <position position="23"/>
    </location>
</feature>